<dbReference type="GeneID" id="9223722"/>
<reference evidence="4" key="1">
    <citation type="journal article" date="2012" name="MBio">
        <title>Comparative genome analysis of Trichophyton rubrum and related dermatophytes reveals candidate genes involved in infection.</title>
        <authorList>
            <person name="Martinez D.A."/>
            <person name="Oliver B.G."/>
            <person name="Graeser Y."/>
            <person name="Goldberg J.M."/>
            <person name="Li W."/>
            <person name="Martinez-Rossi N.M."/>
            <person name="Monod M."/>
            <person name="Shelest E."/>
            <person name="Barton R.C."/>
            <person name="Birch E."/>
            <person name="Brakhage A.A."/>
            <person name="Chen Z."/>
            <person name="Gurr S.J."/>
            <person name="Heiman D."/>
            <person name="Heitman J."/>
            <person name="Kosti I."/>
            <person name="Rossi A."/>
            <person name="Saif S."/>
            <person name="Samalova M."/>
            <person name="Saunders C.W."/>
            <person name="Shea T."/>
            <person name="Summerbell R.C."/>
            <person name="Xu J."/>
            <person name="Young S."/>
            <person name="Zeng Q."/>
            <person name="Birren B.W."/>
            <person name="Cuomo C.A."/>
            <person name="White T.C."/>
        </authorList>
    </citation>
    <scope>NUCLEOTIDE SEQUENCE [LARGE SCALE GENOMIC DNA]</scope>
    <source>
        <strain evidence="4">ATCC MYA-4605 / CBS 113480</strain>
    </source>
</reference>
<protein>
    <submittedName>
        <fullName evidence="3">Uncharacterized protein</fullName>
    </submittedName>
</protein>
<dbReference type="EMBL" id="DS995704">
    <property type="protein sequence ID" value="EEQ32035.1"/>
    <property type="molecule type" value="Genomic_DNA"/>
</dbReference>
<keyword evidence="2" id="KW-0472">Membrane</keyword>
<dbReference type="Proteomes" id="UP000002035">
    <property type="component" value="Unassembled WGS sequence"/>
</dbReference>
<keyword evidence="4" id="KW-1185">Reference proteome</keyword>
<feature type="region of interest" description="Disordered" evidence="1">
    <location>
        <begin position="143"/>
        <end position="165"/>
    </location>
</feature>
<gene>
    <name evidence="3" type="ORF">MCYG_04854</name>
</gene>
<dbReference type="HOGENOM" id="CLU_1610343_0_0_1"/>
<feature type="compositionally biased region" description="Basic and acidic residues" evidence="1">
    <location>
        <begin position="38"/>
        <end position="51"/>
    </location>
</feature>
<proteinExistence type="predicted"/>
<dbReference type="RefSeq" id="XP_002847117.1">
    <property type="nucleotide sequence ID" value="XM_002847071.1"/>
</dbReference>
<accession>C5FQ82</accession>
<evidence type="ECO:0000313" key="3">
    <source>
        <dbReference type="EMBL" id="EEQ32035.1"/>
    </source>
</evidence>
<feature type="compositionally biased region" description="Basic and acidic residues" evidence="1">
    <location>
        <begin position="118"/>
        <end position="128"/>
    </location>
</feature>
<feature type="transmembrane region" description="Helical" evidence="2">
    <location>
        <begin position="6"/>
        <end position="31"/>
    </location>
</feature>
<dbReference type="AlphaFoldDB" id="C5FQ82"/>
<sequence>MVLEASIIVSICTCIVISAGSFGTLAIAYLTHRRNADLTRRTESEQGDHPRRTGLQKGADEIEMEDIPKSSRKQQSRPHEGEDGAGNTEGQSSQEEQSYSHEGGDGAGNTEGQSSQEEQSRPPGDKYPAKFIYLKSTSRRSRILPTPYPTEHWVPTDVTDTGNVP</sequence>
<feature type="region of interest" description="Disordered" evidence="1">
    <location>
        <begin position="38"/>
        <end position="131"/>
    </location>
</feature>
<dbReference type="VEuPathDB" id="FungiDB:MCYG_04854"/>
<keyword evidence="2" id="KW-0812">Transmembrane</keyword>
<keyword evidence="2" id="KW-1133">Transmembrane helix</keyword>
<evidence type="ECO:0000313" key="4">
    <source>
        <dbReference type="Proteomes" id="UP000002035"/>
    </source>
</evidence>
<name>C5FQ82_ARTOC</name>
<evidence type="ECO:0000256" key="1">
    <source>
        <dbReference type="SAM" id="MobiDB-lite"/>
    </source>
</evidence>
<organism evidence="3 4">
    <name type="scientific">Arthroderma otae (strain ATCC MYA-4605 / CBS 113480)</name>
    <name type="common">Microsporum canis</name>
    <dbReference type="NCBI Taxonomy" id="554155"/>
    <lineage>
        <taxon>Eukaryota</taxon>
        <taxon>Fungi</taxon>
        <taxon>Dikarya</taxon>
        <taxon>Ascomycota</taxon>
        <taxon>Pezizomycotina</taxon>
        <taxon>Eurotiomycetes</taxon>
        <taxon>Eurotiomycetidae</taxon>
        <taxon>Onygenales</taxon>
        <taxon>Arthrodermataceae</taxon>
        <taxon>Microsporum</taxon>
    </lineage>
</organism>
<evidence type="ECO:0000256" key="2">
    <source>
        <dbReference type="SAM" id="Phobius"/>
    </source>
</evidence>